<dbReference type="Proteomes" id="UP000198848">
    <property type="component" value="Unassembled WGS sequence"/>
</dbReference>
<dbReference type="OrthoDB" id="379903at2157"/>
<evidence type="ECO:0000256" key="1">
    <source>
        <dbReference type="SAM" id="MobiDB-lite"/>
    </source>
</evidence>
<dbReference type="PROSITE" id="PS51318">
    <property type="entry name" value="TAT"/>
    <property type="match status" value="1"/>
</dbReference>
<accession>A0A1H1EU81</accession>
<dbReference type="InterPro" id="IPR006311">
    <property type="entry name" value="TAT_signal"/>
</dbReference>
<reference evidence="3" key="1">
    <citation type="submission" date="2016-10" db="EMBL/GenBank/DDBJ databases">
        <authorList>
            <person name="Varghese N."/>
            <person name="Submissions S."/>
        </authorList>
    </citation>
    <scope>NUCLEOTIDE SEQUENCE [LARGE SCALE GENOMIC DNA]</scope>
    <source>
        <strain evidence="3">DSM 24767</strain>
    </source>
</reference>
<gene>
    <name evidence="2" type="ORF">SAMN04489842_1696</name>
</gene>
<feature type="region of interest" description="Disordered" evidence="1">
    <location>
        <begin position="1"/>
        <end position="20"/>
    </location>
</feature>
<organism evidence="2 3">
    <name type="scientific">Natronobacterium texcoconense</name>
    <dbReference type="NCBI Taxonomy" id="1095778"/>
    <lineage>
        <taxon>Archaea</taxon>
        <taxon>Methanobacteriati</taxon>
        <taxon>Methanobacteriota</taxon>
        <taxon>Stenosarchaea group</taxon>
        <taxon>Halobacteria</taxon>
        <taxon>Halobacteriales</taxon>
        <taxon>Natrialbaceae</taxon>
        <taxon>Natronobacterium</taxon>
    </lineage>
</organism>
<protein>
    <submittedName>
        <fullName evidence="2">Uncharacterized protein</fullName>
    </submittedName>
</protein>
<name>A0A1H1EU81_NATTX</name>
<dbReference type="RefSeq" id="WP_139169260.1">
    <property type="nucleotide sequence ID" value="NZ_FNLC01000002.1"/>
</dbReference>
<evidence type="ECO:0000313" key="2">
    <source>
        <dbReference type="EMBL" id="SDQ92094.1"/>
    </source>
</evidence>
<evidence type="ECO:0000313" key="3">
    <source>
        <dbReference type="Proteomes" id="UP000198848"/>
    </source>
</evidence>
<sequence length="221" mass="24853">MQEDQIQEKPTSEPISRRRFAASSAAAAVGLTTIPGTVLANRKDDPTNFDPDDRKGVIKFIKAHDSSDHPEELEDDLTKSQEEGVIDVLLNPEWDYQTEVIGVSEVEPNSEWSEQPESHTARATIAGNVRYRFEQTLIWEYNGDTWRNASTDQDGNGDSFTDYDGEVSSQIRNQTDERFDARERGEFSLNVGTTWRTVTATITHRCEANGNAELINEDTPL</sequence>
<dbReference type="AlphaFoldDB" id="A0A1H1EU81"/>
<proteinExistence type="predicted"/>
<dbReference type="EMBL" id="FNLC01000002">
    <property type="protein sequence ID" value="SDQ92094.1"/>
    <property type="molecule type" value="Genomic_DNA"/>
</dbReference>
<keyword evidence="3" id="KW-1185">Reference proteome</keyword>
<feature type="compositionally biased region" description="Basic and acidic residues" evidence="1">
    <location>
        <begin position="1"/>
        <end position="11"/>
    </location>
</feature>